<feature type="transmembrane region" description="Helical" evidence="2">
    <location>
        <begin position="377"/>
        <end position="398"/>
    </location>
</feature>
<evidence type="ECO:0000256" key="2">
    <source>
        <dbReference type="SAM" id="Phobius"/>
    </source>
</evidence>
<feature type="signal peptide" evidence="3">
    <location>
        <begin position="1"/>
        <end position="32"/>
    </location>
</feature>
<keyword evidence="6" id="KW-1185">Reference proteome</keyword>
<dbReference type="KEGG" id="ccro:CMC5_004700"/>
<keyword evidence="2" id="KW-0812">Transmembrane</keyword>
<feature type="compositionally biased region" description="Pro residues" evidence="1">
    <location>
        <begin position="131"/>
        <end position="147"/>
    </location>
</feature>
<feature type="chain" id="PRO_5005458963" description="DUF8173 domain-containing protein" evidence="3">
    <location>
        <begin position="33"/>
        <end position="501"/>
    </location>
</feature>
<name>A0A0K1E6P4_CHOCO</name>
<feature type="transmembrane region" description="Helical" evidence="2">
    <location>
        <begin position="435"/>
        <end position="452"/>
    </location>
</feature>
<organism evidence="5 6">
    <name type="scientific">Chondromyces crocatus</name>
    <dbReference type="NCBI Taxonomy" id="52"/>
    <lineage>
        <taxon>Bacteria</taxon>
        <taxon>Pseudomonadati</taxon>
        <taxon>Myxococcota</taxon>
        <taxon>Polyangia</taxon>
        <taxon>Polyangiales</taxon>
        <taxon>Polyangiaceae</taxon>
        <taxon>Chondromyces</taxon>
    </lineage>
</organism>
<feature type="region of interest" description="Disordered" evidence="1">
    <location>
        <begin position="113"/>
        <end position="224"/>
    </location>
</feature>
<evidence type="ECO:0000256" key="1">
    <source>
        <dbReference type="SAM" id="MobiDB-lite"/>
    </source>
</evidence>
<feature type="transmembrane region" description="Helical" evidence="2">
    <location>
        <begin position="337"/>
        <end position="356"/>
    </location>
</feature>
<feature type="domain" description="DUF8173" evidence="4">
    <location>
        <begin position="331"/>
        <end position="473"/>
    </location>
</feature>
<evidence type="ECO:0000313" key="6">
    <source>
        <dbReference type="Proteomes" id="UP000067626"/>
    </source>
</evidence>
<dbReference type="STRING" id="52.CMC5_004700"/>
<evidence type="ECO:0000256" key="3">
    <source>
        <dbReference type="SAM" id="SignalP"/>
    </source>
</evidence>
<feature type="compositionally biased region" description="Polar residues" evidence="1">
    <location>
        <begin position="188"/>
        <end position="198"/>
    </location>
</feature>
<dbReference type="EMBL" id="CP012159">
    <property type="protein sequence ID" value="AKT36357.1"/>
    <property type="molecule type" value="Genomic_DNA"/>
</dbReference>
<feature type="transmembrane region" description="Helical" evidence="2">
    <location>
        <begin position="404"/>
        <end position="428"/>
    </location>
</feature>
<dbReference type="PATRIC" id="fig|52.7.peg.501"/>
<dbReference type="InterPro" id="IPR058486">
    <property type="entry name" value="DUF8173"/>
</dbReference>
<reference evidence="5 6" key="1">
    <citation type="submission" date="2015-07" db="EMBL/GenBank/DDBJ databases">
        <title>Genome analysis of myxobacterium Chondromyces crocatus Cm c5 reveals a high potential for natural compound synthesis and the genetic basis for the loss of fruiting body formation.</title>
        <authorList>
            <person name="Zaburannyi N."/>
            <person name="Bunk B."/>
            <person name="Maier J."/>
            <person name="Overmann J."/>
            <person name="Mueller R."/>
        </authorList>
    </citation>
    <scope>NUCLEOTIDE SEQUENCE [LARGE SCALE GENOMIC DNA]</scope>
    <source>
        <strain evidence="5 6">Cm c5</strain>
    </source>
</reference>
<keyword evidence="3" id="KW-0732">Signal</keyword>
<keyword evidence="2" id="KW-1133">Transmembrane helix</keyword>
<feature type="compositionally biased region" description="Basic and acidic residues" evidence="1">
    <location>
        <begin position="210"/>
        <end position="221"/>
    </location>
</feature>
<keyword evidence="2" id="KW-0472">Membrane</keyword>
<dbReference type="RefSeq" id="WP_050428884.1">
    <property type="nucleotide sequence ID" value="NZ_CP012159.1"/>
</dbReference>
<protein>
    <recommendedName>
        <fullName evidence="4">DUF8173 domain-containing protein</fullName>
    </recommendedName>
</protein>
<dbReference type="Pfam" id="PF26514">
    <property type="entry name" value="DUF8173"/>
    <property type="match status" value="1"/>
</dbReference>
<evidence type="ECO:0000313" key="5">
    <source>
        <dbReference type="EMBL" id="AKT36357.1"/>
    </source>
</evidence>
<feature type="transmembrane region" description="Helical" evidence="2">
    <location>
        <begin position="458"/>
        <end position="477"/>
    </location>
</feature>
<dbReference type="Proteomes" id="UP000067626">
    <property type="component" value="Chromosome"/>
</dbReference>
<proteinExistence type="predicted"/>
<dbReference type="AlphaFoldDB" id="A0A0K1E6P4"/>
<feature type="compositionally biased region" description="Low complexity" evidence="1">
    <location>
        <begin position="168"/>
        <end position="179"/>
    </location>
</feature>
<gene>
    <name evidence="5" type="ORF">CMC5_004700</name>
</gene>
<accession>A0A0K1E6P4</accession>
<sequence>MRSSIGRGWATRGLGACAVAALGLSVSGVASATVHREGAWPDSDETVSLELQNVPRSEALKRLARAAGWSVIVNAPASAPVDLHVTAQPAGKVLDLLLADGEYVARRDGSLIAITPSSRPGPVPMASLEPFSPPMPPLPLAPPSPEPPVERPAGAVDPAGATGEPSARPDATVDTAAPADEADPSLAAPSTNDPASQTKVHDDDDDDGDEASRKARGRDRTVAGSSLRIEKEEVVHDVSLVGGSLEVLGTVTGDINVAGGSVNVRSGARVRGDVMVMGGSLNIEDAARIDGNIDVTGGSIRRGQKAVLGGDVNATRDEEAREGGSAVQRFFNEAGDAVMRMAFLFALGAVALALAPNRMDQLKVEIAAHPMRSFARGVIGVLSGVVMLCALSITVIGIPFAVIALLWAVLAVFVAACSVLETAGAGLIGHRTRNPYIHLAIGCAALLVLGAIPYLGTLLWSAVLLIGAGALVTTRAAGLLKPRTATGAATAASHPFRSLFG</sequence>
<dbReference type="OrthoDB" id="5499851at2"/>
<evidence type="ECO:0000259" key="4">
    <source>
        <dbReference type="Pfam" id="PF26514"/>
    </source>
</evidence>